<dbReference type="HOGENOM" id="CLU_357585_0_0_1"/>
<organism evidence="2 3">
    <name type="scientific">Scleroderma citrinum Foug A</name>
    <dbReference type="NCBI Taxonomy" id="1036808"/>
    <lineage>
        <taxon>Eukaryota</taxon>
        <taxon>Fungi</taxon>
        <taxon>Dikarya</taxon>
        <taxon>Basidiomycota</taxon>
        <taxon>Agaricomycotina</taxon>
        <taxon>Agaricomycetes</taxon>
        <taxon>Agaricomycetidae</taxon>
        <taxon>Boletales</taxon>
        <taxon>Sclerodermatineae</taxon>
        <taxon>Sclerodermataceae</taxon>
        <taxon>Scleroderma</taxon>
    </lineage>
</organism>
<evidence type="ECO:0000256" key="1">
    <source>
        <dbReference type="SAM" id="MobiDB-lite"/>
    </source>
</evidence>
<evidence type="ECO:0000313" key="3">
    <source>
        <dbReference type="Proteomes" id="UP000053989"/>
    </source>
</evidence>
<name>A0A0C2YYK3_9AGAM</name>
<dbReference type="OrthoDB" id="2678312at2759"/>
<reference evidence="2 3" key="1">
    <citation type="submission" date="2014-04" db="EMBL/GenBank/DDBJ databases">
        <authorList>
            <consortium name="DOE Joint Genome Institute"/>
            <person name="Kuo A."/>
            <person name="Kohler A."/>
            <person name="Nagy L.G."/>
            <person name="Floudas D."/>
            <person name="Copeland A."/>
            <person name="Barry K.W."/>
            <person name="Cichocki N."/>
            <person name="Veneault-Fourrey C."/>
            <person name="LaButti K."/>
            <person name="Lindquist E.A."/>
            <person name="Lipzen A."/>
            <person name="Lundell T."/>
            <person name="Morin E."/>
            <person name="Murat C."/>
            <person name="Sun H."/>
            <person name="Tunlid A."/>
            <person name="Henrissat B."/>
            <person name="Grigoriev I.V."/>
            <person name="Hibbett D.S."/>
            <person name="Martin F."/>
            <person name="Nordberg H.P."/>
            <person name="Cantor M.N."/>
            <person name="Hua S.X."/>
        </authorList>
    </citation>
    <scope>NUCLEOTIDE SEQUENCE [LARGE SCALE GENOMIC DNA]</scope>
    <source>
        <strain evidence="2 3">Foug A</strain>
    </source>
</reference>
<dbReference type="AlphaFoldDB" id="A0A0C2YYK3"/>
<evidence type="ECO:0000313" key="2">
    <source>
        <dbReference type="EMBL" id="KIM54673.1"/>
    </source>
</evidence>
<protein>
    <recommendedName>
        <fullName evidence="4">Retrotransposon gag domain-containing protein</fullName>
    </recommendedName>
</protein>
<proteinExistence type="predicted"/>
<feature type="compositionally biased region" description="Polar residues" evidence="1">
    <location>
        <begin position="415"/>
        <end position="426"/>
    </location>
</feature>
<dbReference type="EMBL" id="KN822149">
    <property type="protein sequence ID" value="KIM54673.1"/>
    <property type="molecule type" value="Genomic_DNA"/>
</dbReference>
<evidence type="ECO:0008006" key="4">
    <source>
        <dbReference type="Google" id="ProtNLM"/>
    </source>
</evidence>
<reference evidence="3" key="2">
    <citation type="submission" date="2015-01" db="EMBL/GenBank/DDBJ databases">
        <title>Evolutionary Origins and Diversification of the Mycorrhizal Mutualists.</title>
        <authorList>
            <consortium name="DOE Joint Genome Institute"/>
            <consortium name="Mycorrhizal Genomics Consortium"/>
            <person name="Kohler A."/>
            <person name="Kuo A."/>
            <person name="Nagy L.G."/>
            <person name="Floudas D."/>
            <person name="Copeland A."/>
            <person name="Barry K.W."/>
            <person name="Cichocki N."/>
            <person name="Veneault-Fourrey C."/>
            <person name="LaButti K."/>
            <person name="Lindquist E.A."/>
            <person name="Lipzen A."/>
            <person name="Lundell T."/>
            <person name="Morin E."/>
            <person name="Murat C."/>
            <person name="Riley R."/>
            <person name="Ohm R."/>
            <person name="Sun H."/>
            <person name="Tunlid A."/>
            <person name="Henrissat B."/>
            <person name="Grigoriev I.V."/>
            <person name="Hibbett D.S."/>
            <person name="Martin F."/>
        </authorList>
    </citation>
    <scope>NUCLEOTIDE SEQUENCE [LARGE SCALE GENOMIC DNA]</scope>
    <source>
        <strain evidence="3">Foug A</strain>
    </source>
</reference>
<feature type="region of interest" description="Disordered" evidence="1">
    <location>
        <begin position="357"/>
        <end position="432"/>
    </location>
</feature>
<sequence>MAEPWAGDFTVHAWVRDGRFGPFDMWVLATYEDYIIMSPNSDFVPEPHVFQENHIEPLRDGRFSLIDCFQSPQLYAGLYAWAGCVPQQAAYQDDPVWSMMWWDISRSSSDFVLEKGSSFELGQIHKMKWERLEAVYKCLDEWGQRWLKENPKYNGSLRLDAGMRSCHRCLMHLKVCSFFLLFCEVRTLGVFQIRMSRVWGSGTVQKAWSLEDVIPDMLAECSPFHQQLPFTFCDTVLIVTLFQHVCLNTFAMLEYLETPLSAPSGNFVPAFGCWMGAFTLDFDDCQCLFESRIPVWLIQKWSMVPNDINVHKIVKITHPLGIVTEPQEFCVGQILKWDSWQYYAGESQHWQTQHGPTVGLEQFVPPPGHNVDNTNSSVGGQRDLVQSTSSTSVTLPDNSARPAPGPSRTQKRSNARQQPYPQSSVVGGSRQPRIVNTNTELWEDPTNPAVPSFIYSWHVTLQDVDKTANRVRVDAPKMAYFFPHLALFSAWITHLSACDSSPVPSRSWRDFLNSIPAPTVSGHIYYPLAHAEEHQRNLENLEQPYLHDDEVALTERFQAQVVQLELDWLTTIHHHILFDLYFKFPLIPEEPDYALHMADLQNILAQLAQGQIDLQNHIAALAAAQPTPAPPPRKKVVADPGMYDGSPAKFHEWWSKINTWILVSMQGTTDAEVAAAVYSCLTGPKAGRWAQVRLDQCMAAAVVHAAAPAGHNLPNPWPMWDAITAEIEGFFLPGNNREWAHAQLLHLRQGPRQRIGKFLAQFEALKIQSSCPDEHARDLLERAV</sequence>
<dbReference type="Proteomes" id="UP000053989">
    <property type="component" value="Unassembled WGS sequence"/>
</dbReference>
<gene>
    <name evidence="2" type="ORF">SCLCIDRAFT_30902</name>
</gene>
<keyword evidence="3" id="KW-1185">Reference proteome</keyword>
<accession>A0A0C2YYK3</accession>
<dbReference type="InParanoid" id="A0A0C2YYK3"/>